<comment type="caution">
    <text evidence="1">The sequence shown here is derived from an EMBL/GenBank/DDBJ whole genome shotgun (WGS) entry which is preliminary data.</text>
</comment>
<evidence type="ECO:0000313" key="2">
    <source>
        <dbReference type="Proteomes" id="UP001463408"/>
    </source>
</evidence>
<dbReference type="Pfam" id="PF13589">
    <property type="entry name" value="HATPase_c_3"/>
    <property type="match status" value="1"/>
</dbReference>
<evidence type="ECO:0000313" key="1">
    <source>
        <dbReference type="EMBL" id="MEQ9938075.1"/>
    </source>
</evidence>
<reference evidence="1 2" key="1">
    <citation type="submission" date="2024-06" db="EMBL/GenBank/DDBJ databases">
        <title>Pangenomics to understand the prophage dynamics in the radiating lineages of P. brasiliense.</title>
        <authorList>
            <person name="Pardeshi L.A."/>
            <person name="Van Duivenbode I."/>
            <person name="Jonkheer E.M."/>
            <person name="Pel M.J.C."/>
            <person name="Kupczok A."/>
            <person name="De Ridder D."/>
            <person name="Smit S."/>
            <person name="Van Der Lee T.J."/>
        </authorList>
    </citation>
    <scope>NUCLEOTIDE SEQUENCE [LARGE SCALE GENOMIC DNA]</scope>
    <source>
        <strain evidence="1 2">PD 8607</strain>
    </source>
</reference>
<sequence length="472" mass="53614">MVNIATSNNEADFTPTKRFFVEMLTRDIDLEDAILDLLDNCLDGVARSQKKDPEDINYKNYKVDISFDSKKFTIIDNCGGIPLESADYAFRMGRPADAPVENLATVGVYGIGMKRSIFKIGRHCIINTHHHEDEGFSVIINDEWLSSDLNWRIPIQRTVFPLQDNGTSIEISNIQPAVSAKFKNKAFQVNLINKIIFAYSYIIAKGFEVKVNGQIINPVPVSLRFENSLDENSRAIQPYIYTGTIDGVDVKLIVGFYAPLVSEKEEEEEKSFARYDTKNAGWTIVCNDRIVVYRDKSELTGWGTDFARYHTQFIAISGIVYFKSREPEKLPITTTKRGVDVSSPLFLKVRKHIIEGTKLFIDYTNKWKGEDLIKSSNSRLEKSEVASPLEVIEHFEKNNASNWVNVKNRTTEKKFKPLLPTPNTTSPRRNISFSKSSDAVETVAEFLNLDDGYTYNQVGEACFDYVHTEAIK</sequence>
<dbReference type="RefSeq" id="WP_273855149.1">
    <property type="nucleotide sequence ID" value="NZ_JAQRNC010000001.1"/>
</dbReference>
<accession>A0ABV1PA75</accession>
<keyword evidence="1" id="KW-0547">Nucleotide-binding</keyword>
<dbReference type="Proteomes" id="UP001463408">
    <property type="component" value="Unassembled WGS sequence"/>
</dbReference>
<gene>
    <name evidence="1" type="ORF">ABRQ07_10695</name>
</gene>
<protein>
    <submittedName>
        <fullName evidence="1">ATP-binding protein</fullName>
    </submittedName>
</protein>
<dbReference type="GO" id="GO:0005524">
    <property type="term" value="F:ATP binding"/>
    <property type="evidence" value="ECO:0007669"/>
    <property type="project" value="UniProtKB-KW"/>
</dbReference>
<dbReference type="InterPro" id="IPR036890">
    <property type="entry name" value="HATPase_C_sf"/>
</dbReference>
<dbReference type="SUPFAM" id="SSF55874">
    <property type="entry name" value="ATPase domain of HSP90 chaperone/DNA topoisomerase II/histidine kinase"/>
    <property type="match status" value="1"/>
</dbReference>
<name>A0ABV1PA75_9GAMM</name>
<keyword evidence="2" id="KW-1185">Reference proteome</keyword>
<dbReference type="EMBL" id="JBEHEF010000005">
    <property type="protein sequence ID" value="MEQ9938075.1"/>
    <property type="molecule type" value="Genomic_DNA"/>
</dbReference>
<organism evidence="1 2">
    <name type="scientific">Pectobacterium polonicum</name>
    <dbReference type="NCBI Taxonomy" id="2485124"/>
    <lineage>
        <taxon>Bacteria</taxon>
        <taxon>Pseudomonadati</taxon>
        <taxon>Pseudomonadota</taxon>
        <taxon>Gammaproteobacteria</taxon>
        <taxon>Enterobacterales</taxon>
        <taxon>Pectobacteriaceae</taxon>
        <taxon>Pectobacterium</taxon>
    </lineage>
</organism>
<dbReference type="Gene3D" id="3.30.565.10">
    <property type="entry name" value="Histidine kinase-like ATPase, C-terminal domain"/>
    <property type="match status" value="1"/>
</dbReference>
<proteinExistence type="predicted"/>
<keyword evidence="1" id="KW-0067">ATP-binding</keyword>